<dbReference type="GO" id="GO:0015986">
    <property type="term" value="P:proton motive force-driven ATP synthesis"/>
    <property type="evidence" value="ECO:0007669"/>
    <property type="project" value="InterPro"/>
</dbReference>
<organism evidence="2 3">
    <name type="scientific">Globodera pallida</name>
    <name type="common">Potato cyst nematode worm</name>
    <name type="synonym">Heterodera pallida</name>
    <dbReference type="NCBI Taxonomy" id="36090"/>
    <lineage>
        <taxon>Eukaryota</taxon>
        <taxon>Metazoa</taxon>
        <taxon>Ecdysozoa</taxon>
        <taxon>Nematoda</taxon>
        <taxon>Chromadorea</taxon>
        <taxon>Rhabditida</taxon>
        <taxon>Tylenchina</taxon>
        <taxon>Tylenchomorpha</taxon>
        <taxon>Tylenchoidea</taxon>
        <taxon>Heteroderidae</taxon>
        <taxon>Heteroderinae</taxon>
        <taxon>Globodera</taxon>
    </lineage>
</organism>
<feature type="region of interest" description="Disordered" evidence="1">
    <location>
        <begin position="113"/>
        <end position="143"/>
    </location>
</feature>
<evidence type="ECO:0000256" key="1">
    <source>
        <dbReference type="SAM" id="MobiDB-lite"/>
    </source>
</evidence>
<dbReference type="Proteomes" id="UP000050741">
    <property type="component" value="Unassembled WGS sequence"/>
</dbReference>
<feature type="compositionally biased region" description="Basic and acidic residues" evidence="1">
    <location>
        <begin position="113"/>
        <end position="124"/>
    </location>
</feature>
<dbReference type="GO" id="GO:0015078">
    <property type="term" value="F:proton transmembrane transporter activity"/>
    <property type="evidence" value="ECO:0007669"/>
    <property type="project" value="InterPro"/>
</dbReference>
<dbReference type="GO" id="GO:0045259">
    <property type="term" value="C:proton-transporting ATP synthase complex"/>
    <property type="evidence" value="ECO:0007669"/>
    <property type="project" value="InterPro"/>
</dbReference>
<keyword evidence="2" id="KW-1185">Reference proteome</keyword>
<dbReference type="Gene3D" id="1.10.246.110">
    <property type="entry name" value="Mitochondrial ATP synthase-coupling factor 6"/>
    <property type="match status" value="1"/>
</dbReference>
<accession>A0A183BR68</accession>
<dbReference type="WBParaSite" id="GPLIN_000310400">
    <property type="protein sequence ID" value="GPLIN_000310400"/>
    <property type="gene ID" value="GPLIN_000310400"/>
</dbReference>
<dbReference type="AlphaFoldDB" id="A0A183BR68"/>
<sequence>MATFHGFLVRRVFSSSGVCRKADLVTNAYLSKIREVVGKQSELLETSPEIKKQLGEQLNRLANKFNLPDADAVTKLNFQFEKPNVVSSVDALTGTVDEQLKVLKESRAIYEAEQADKKRAEQERLSSMSGDSDYANDFFPIPPPHIEAQQLAASVSKSTQG</sequence>
<name>A0A183BR68_GLOPA</name>
<dbReference type="SUPFAM" id="SSF111357">
    <property type="entry name" value="Mitochondrial ATP synthase coupling factor 6"/>
    <property type="match status" value="1"/>
</dbReference>
<proteinExistence type="predicted"/>
<reference evidence="2" key="1">
    <citation type="submission" date="2014-05" db="EMBL/GenBank/DDBJ databases">
        <title>The genome and life-stage specific transcriptomes of Globodera pallida elucidate key aspects of plant parasitism by a cyst nematode.</title>
        <authorList>
            <person name="Cotton J.A."/>
            <person name="Lilley C.J."/>
            <person name="Jones L.M."/>
            <person name="Kikuchi T."/>
            <person name="Reid A.J."/>
            <person name="Thorpe P."/>
            <person name="Tsai I.J."/>
            <person name="Beasley H."/>
            <person name="Blok V."/>
            <person name="Cock P.J.A."/>
            <person name="Van den Akker S.E."/>
            <person name="Holroyd N."/>
            <person name="Hunt M."/>
            <person name="Mantelin S."/>
            <person name="Naghra H."/>
            <person name="Pain A."/>
            <person name="Palomares-Rius J.E."/>
            <person name="Zarowiecki M."/>
            <person name="Berriman M."/>
            <person name="Jones J.T."/>
            <person name="Urwin P.E."/>
        </authorList>
    </citation>
    <scope>NUCLEOTIDE SEQUENCE [LARGE SCALE GENOMIC DNA]</scope>
    <source>
        <strain evidence="2">Lindley</strain>
    </source>
</reference>
<reference evidence="3" key="2">
    <citation type="submission" date="2016-06" db="UniProtKB">
        <authorList>
            <consortium name="WormBaseParasite"/>
        </authorList>
    </citation>
    <scope>IDENTIFICATION</scope>
</reference>
<dbReference type="InterPro" id="IPR036204">
    <property type="entry name" value="ATP_synth_f6_sf_mt"/>
</dbReference>
<evidence type="ECO:0000313" key="3">
    <source>
        <dbReference type="WBParaSite" id="GPLIN_000310400"/>
    </source>
</evidence>
<evidence type="ECO:0000313" key="2">
    <source>
        <dbReference type="Proteomes" id="UP000050741"/>
    </source>
</evidence>
<protein>
    <submittedName>
        <fullName evidence="3">ATP synthase-coupling factor 6, mitochondrial</fullName>
    </submittedName>
</protein>